<dbReference type="SUPFAM" id="SSF55394">
    <property type="entry name" value="Bactericidal permeability-increasing protein, BPI"/>
    <property type="match status" value="1"/>
</dbReference>
<feature type="non-terminal residue" evidence="1">
    <location>
        <position position="1"/>
    </location>
</feature>
<dbReference type="EMBL" id="GDID01003761">
    <property type="protein sequence ID" value="JAP92845.1"/>
    <property type="molecule type" value="Transcribed_RNA"/>
</dbReference>
<reference evidence="1" key="1">
    <citation type="submission" date="2015-07" db="EMBL/GenBank/DDBJ databases">
        <title>Adaptation to a free-living lifestyle via gene acquisitions in the diplomonad Trepomonas sp. PC1.</title>
        <authorList>
            <person name="Xu F."/>
            <person name="Jerlstrom-Hultqvist J."/>
            <person name="Kolisko M."/>
            <person name="Simpson A.G.B."/>
            <person name="Roger A.J."/>
            <person name="Svard S.G."/>
            <person name="Andersson J.O."/>
        </authorList>
    </citation>
    <scope>NUCLEOTIDE SEQUENCE</scope>
    <source>
        <strain evidence="1">PC1</strain>
    </source>
</reference>
<proteinExistence type="predicted"/>
<accession>A0A146KAU7</accession>
<dbReference type="AlphaFoldDB" id="A0A146KAU7"/>
<dbReference type="Gene3D" id="3.15.10.10">
    <property type="entry name" value="Bactericidal permeability-increasing protein, domain 1"/>
    <property type="match status" value="1"/>
</dbReference>
<gene>
    <name evidence="1" type="ORF">TPC1_15078</name>
</gene>
<protein>
    <submittedName>
        <fullName evidence="1">BPI-like protein</fullName>
    </submittedName>
</protein>
<name>A0A146KAU7_9EUKA</name>
<evidence type="ECO:0000313" key="1">
    <source>
        <dbReference type="EMBL" id="JAP92845.1"/>
    </source>
</evidence>
<dbReference type="GO" id="GO:0008289">
    <property type="term" value="F:lipid binding"/>
    <property type="evidence" value="ECO:0007669"/>
    <property type="project" value="InterPro"/>
</dbReference>
<dbReference type="InterPro" id="IPR017943">
    <property type="entry name" value="Bactericidal_perm-incr_a/b_dom"/>
</dbReference>
<organism evidence="1">
    <name type="scientific">Trepomonas sp. PC1</name>
    <dbReference type="NCBI Taxonomy" id="1076344"/>
    <lineage>
        <taxon>Eukaryota</taxon>
        <taxon>Metamonada</taxon>
        <taxon>Diplomonadida</taxon>
        <taxon>Hexamitidae</taxon>
        <taxon>Hexamitinae</taxon>
        <taxon>Trepomonas</taxon>
    </lineage>
</organism>
<sequence length="418" mass="47846">FQLVAVKLQCLPMYSKHPILSMDDTMMIIKLTQTGAERFMGTSLNCLQQFVQNFTFPDSVVTVMGVDIILQDIKISNYHIPNASVLLQNQNQGMVKIEQFLLDFEFQFRLQQTTYPYLEDHGTGKILLSTDLILEGEVMLSTNCAYHINVQQKRFEIIIQQLSIKMNGKLAFLYDALFVPLTKAFTKLCNDVLFQEIYDDLGDVLNEQLDQIYHITYTDGESPLGLGGLYNGDVRFIDLKVNETFVTVYQPNQMLLKDLDVKSLLHGWMDVAIKPLPGIMTNDHIQFLMQIGIFQSSLNAFMETYQKKVCKLKVVKFVNTGLLINAKSQDFDALVKVQIKTEVFFASIVTNDTRFAMQKPAIIQVEGDQKKAQEAVDELYQFRNFVVSAAIMTNQLDNQKCVVNYFNQDWINVGCDFR</sequence>